<accession>A0A0F9K8Q0</accession>
<name>A0A0F9K8Q0_9ZZZZ</name>
<sequence length="71" mass="8053">MLRRLKREARESCTWRGHSMKPFETVIPNKRVFSECRNCTGYVQVDTFPPPNGIDIGGDALALNCPIKESD</sequence>
<proteinExistence type="predicted"/>
<comment type="caution">
    <text evidence="1">The sequence shown here is derived from an EMBL/GenBank/DDBJ whole genome shotgun (WGS) entry which is preliminary data.</text>
</comment>
<dbReference type="AlphaFoldDB" id="A0A0F9K8Q0"/>
<protein>
    <submittedName>
        <fullName evidence="1">Uncharacterized protein</fullName>
    </submittedName>
</protein>
<gene>
    <name evidence="1" type="ORF">LCGC14_1665130</name>
</gene>
<evidence type="ECO:0000313" key="1">
    <source>
        <dbReference type="EMBL" id="KKM18488.1"/>
    </source>
</evidence>
<reference evidence="1" key="1">
    <citation type="journal article" date="2015" name="Nature">
        <title>Complex archaea that bridge the gap between prokaryotes and eukaryotes.</title>
        <authorList>
            <person name="Spang A."/>
            <person name="Saw J.H."/>
            <person name="Jorgensen S.L."/>
            <person name="Zaremba-Niedzwiedzka K."/>
            <person name="Martijn J."/>
            <person name="Lind A.E."/>
            <person name="van Eijk R."/>
            <person name="Schleper C."/>
            <person name="Guy L."/>
            <person name="Ettema T.J."/>
        </authorList>
    </citation>
    <scope>NUCLEOTIDE SEQUENCE</scope>
</reference>
<organism evidence="1">
    <name type="scientific">marine sediment metagenome</name>
    <dbReference type="NCBI Taxonomy" id="412755"/>
    <lineage>
        <taxon>unclassified sequences</taxon>
        <taxon>metagenomes</taxon>
        <taxon>ecological metagenomes</taxon>
    </lineage>
</organism>
<dbReference type="EMBL" id="LAZR01014211">
    <property type="protein sequence ID" value="KKM18488.1"/>
    <property type="molecule type" value="Genomic_DNA"/>
</dbReference>